<dbReference type="HOGENOM" id="CLU_021786_4_2_11"/>
<organism evidence="3 4">
    <name type="scientific">Haloechinothrix halophila YIM 93223</name>
    <dbReference type="NCBI Taxonomy" id="592678"/>
    <lineage>
        <taxon>Bacteria</taxon>
        <taxon>Bacillati</taxon>
        <taxon>Actinomycetota</taxon>
        <taxon>Actinomycetes</taxon>
        <taxon>Pseudonocardiales</taxon>
        <taxon>Pseudonocardiaceae</taxon>
        <taxon>Haloechinothrix</taxon>
    </lineage>
</organism>
<proteinExistence type="predicted"/>
<dbReference type="OrthoDB" id="5241234at2"/>
<keyword evidence="4" id="KW-1185">Reference proteome</keyword>
<name>W9DNM1_9PSEU</name>
<feature type="compositionally biased region" description="Polar residues" evidence="1">
    <location>
        <begin position="407"/>
        <end position="418"/>
    </location>
</feature>
<dbReference type="Pfam" id="PF02720">
    <property type="entry name" value="DUF222"/>
    <property type="match status" value="1"/>
</dbReference>
<dbReference type="InterPro" id="IPR003615">
    <property type="entry name" value="HNH_nuc"/>
</dbReference>
<feature type="region of interest" description="Disordered" evidence="1">
    <location>
        <begin position="405"/>
        <end position="473"/>
    </location>
</feature>
<comment type="caution">
    <text evidence="3">The sequence shown here is derived from an EMBL/GenBank/DDBJ whole genome shotgun (WGS) entry which is preliminary data.</text>
</comment>
<gene>
    <name evidence="3" type="ORF">AmyhaDRAFT_0334</name>
</gene>
<feature type="compositionally biased region" description="Polar residues" evidence="1">
    <location>
        <begin position="462"/>
        <end position="473"/>
    </location>
</feature>
<evidence type="ECO:0000313" key="4">
    <source>
        <dbReference type="Proteomes" id="UP000054357"/>
    </source>
</evidence>
<dbReference type="InterPro" id="IPR003870">
    <property type="entry name" value="DUF222"/>
</dbReference>
<sequence>MTVTTFIEVGSGAGYLHLPDHLVDPRPIDVERFTDHRVLFSSSEEIAGFDDGEVIDTLAAVRRLRARADAIEAHALTRLDELRDGSRYVPDEAALELRINRHATADRVATARMLTDDMPQLLAAMESGQIERHPATKITNTVTHLTGPRRREVDQRLTDKLATGKLSWLDPARLVRAARRLVTKVDPDGQTDRARRARTERRVELIPGEDAMSTLAAQLPAELASAAYGRIDGMARSLRNKGDARTLDQLRADVYADLLLGNDPGAQPPAAAATVFLHLPATTALTIGDDGAELSGYGPLPGPIAREIMTRPNSVWRKVLTDPGTGAPMDLGATRRRPTQAIRDFVAVRDVECTVPGCHRPAQRCDFDHRIEWQHRPDTSSDNGAPKCEYHHYLKSQPDWHIDFDPNTGTATITTPSGRSYEHHPRPPRPTGADTDATATNGTAPGTAAARSTTASGEPITTDASSTGDDPPF</sequence>
<dbReference type="CDD" id="cd00085">
    <property type="entry name" value="HNHc"/>
    <property type="match status" value="1"/>
</dbReference>
<evidence type="ECO:0000313" key="3">
    <source>
        <dbReference type="EMBL" id="ETA66573.1"/>
    </source>
</evidence>
<dbReference type="Proteomes" id="UP000054357">
    <property type="component" value="Unassembled WGS sequence"/>
</dbReference>
<evidence type="ECO:0000259" key="2">
    <source>
        <dbReference type="Pfam" id="PF02720"/>
    </source>
</evidence>
<dbReference type="EMBL" id="AZAK01000001">
    <property type="protein sequence ID" value="ETA66573.1"/>
    <property type="molecule type" value="Genomic_DNA"/>
</dbReference>
<accession>W9DNM1</accession>
<dbReference type="AlphaFoldDB" id="W9DNM1"/>
<evidence type="ECO:0000256" key="1">
    <source>
        <dbReference type="SAM" id="MobiDB-lite"/>
    </source>
</evidence>
<feature type="compositionally biased region" description="Low complexity" evidence="1">
    <location>
        <begin position="431"/>
        <end position="457"/>
    </location>
</feature>
<protein>
    <recommendedName>
        <fullName evidence="2">DUF222 domain-containing protein</fullName>
    </recommendedName>
</protein>
<reference evidence="3 4" key="1">
    <citation type="submission" date="2013-08" db="EMBL/GenBank/DDBJ databases">
        <authorList>
            <consortium name="DOE Joint Genome Institute"/>
            <person name="Klenk H.-P."/>
            <person name="Huntemann M."/>
            <person name="Han J."/>
            <person name="Chen A."/>
            <person name="Kyrpides N."/>
            <person name="Mavromatis K."/>
            <person name="Markowitz V."/>
            <person name="Palaniappan K."/>
            <person name="Ivanova N."/>
            <person name="Schaumberg A."/>
            <person name="Pati A."/>
            <person name="Liolios K."/>
            <person name="Nordberg H.P."/>
            <person name="Cantor M.N."/>
            <person name="Hua S.X."/>
            <person name="Woyke T."/>
        </authorList>
    </citation>
    <scope>NUCLEOTIDE SEQUENCE [LARGE SCALE GENOMIC DNA]</scope>
    <source>
        <strain evidence="3 4">YIM 93223</strain>
    </source>
</reference>
<dbReference type="PATRIC" id="fig|592678.3.peg.338"/>
<feature type="domain" description="DUF222" evidence="2">
    <location>
        <begin position="59"/>
        <end position="350"/>
    </location>
</feature>